<name>A0ABT3D024_9BACT</name>
<evidence type="ECO:0000313" key="1">
    <source>
        <dbReference type="EMBL" id="MCV9388813.1"/>
    </source>
</evidence>
<proteinExistence type="predicted"/>
<dbReference type="GO" id="GO:0008168">
    <property type="term" value="F:methyltransferase activity"/>
    <property type="evidence" value="ECO:0007669"/>
    <property type="project" value="UniProtKB-KW"/>
</dbReference>
<dbReference type="GO" id="GO:0032259">
    <property type="term" value="P:methylation"/>
    <property type="evidence" value="ECO:0007669"/>
    <property type="project" value="UniProtKB-KW"/>
</dbReference>
<accession>A0ABT3D024</accession>
<dbReference type="EMBL" id="JAOYOD010000001">
    <property type="protein sequence ID" value="MCV9388813.1"/>
    <property type="molecule type" value="Genomic_DNA"/>
</dbReference>
<reference evidence="1 2" key="1">
    <citation type="submission" date="2022-10" db="EMBL/GenBank/DDBJ databases">
        <title>Comparative genomics and taxonomic characterization of three novel marine species of genus Reichenbachiella exhibiting antioxidant and polysaccharide degradation activities.</title>
        <authorList>
            <person name="Muhammad N."/>
            <person name="Lee Y.-J."/>
            <person name="Ko J."/>
            <person name="Kim S.-G."/>
        </authorList>
    </citation>
    <scope>NUCLEOTIDE SEQUENCE [LARGE SCALE GENOMIC DNA]</scope>
    <source>
        <strain evidence="1 2">ABR2-5</strain>
    </source>
</reference>
<dbReference type="RefSeq" id="WP_264139705.1">
    <property type="nucleotide sequence ID" value="NZ_JAOYOD010000001.1"/>
</dbReference>
<keyword evidence="1" id="KW-0808">Transferase</keyword>
<dbReference type="SUPFAM" id="SSF53335">
    <property type="entry name" value="S-adenosyl-L-methionine-dependent methyltransferases"/>
    <property type="match status" value="1"/>
</dbReference>
<dbReference type="CDD" id="cd02440">
    <property type="entry name" value="AdoMet_MTases"/>
    <property type="match status" value="1"/>
</dbReference>
<organism evidence="1 2">
    <name type="scientific">Reichenbachiella ulvae</name>
    <dbReference type="NCBI Taxonomy" id="2980104"/>
    <lineage>
        <taxon>Bacteria</taxon>
        <taxon>Pseudomonadati</taxon>
        <taxon>Bacteroidota</taxon>
        <taxon>Cytophagia</taxon>
        <taxon>Cytophagales</taxon>
        <taxon>Reichenbachiellaceae</taxon>
        <taxon>Reichenbachiella</taxon>
    </lineage>
</organism>
<dbReference type="InterPro" id="IPR029063">
    <property type="entry name" value="SAM-dependent_MTases_sf"/>
</dbReference>
<keyword evidence="1" id="KW-0489">Methyltransferase</keyword>
<dbReference type="Gene3D" id="3.40.50.150">
    <property type="entry name" value="Vaccinia Virus protein VP39"/>
    <property type="match status" value="1"/>
</dbReference>
<gene>
    <name evidence="1" type="ORF">N7U62_19195</name>
</gene>
<evidence type="ECO:0000313" key="2">
    <source>
        <dbReference type="Proteomes" id="UP001300692"/>
    </source>
</evidence>
<dbReference type="Proteomes" id="UP001300692">
    <property type="component" value="Unassembled WGS sequence"/>
</dbReference>
<sequence>MSGIHKHKERGERLYPKKNSSRYYILSLLRLVNEEILENIQPNSTMLDFGCGNMPYRRLYETKCKYLGVDFEGNEDADIYFESGKIPMRDNTVDYIISTQVLEHVVSPEEYLSECFRVLKKDGKLLLSTHGHWKYHPDPTDYWRWTKDGLEKLLSDNQFETTHTYGLMGLAASGLQLFQDGFSPNLHYRFKGLFFWIIAYLQVKIDKWNLYSRDASVFFTISQKK</sequence>
<dbReference type="Pfam" id="PF13489">
    <property type="entry name" value="Methyltransf_23"/>
    <property type="match status" value="1"/>
</dbReference>
<keyword evidence="2" id="KW-1185">Reference proteome</keyword>
<comment type="caution">
    <text evidence="1">The sequence shown here is derived from an EMBL/GenBank/DDBJ whole genome shotgun (WGS) entry which is preliminary data.</text>
</comment>
<protein>
    <submittedName>
        <fullName evidence="1">Methyltransferase domain-containing protein</fullName>
    </submittedName>
</protein>